<dbReference type="OrthoDB" id="7030636at2"/>
<accession>A0A1H5CUU3</accession>
<evidence type="ECO:0000313" key="1">
    <source>
        <dbReference type="EMBL" id="SED70343.1"/>
    </source>
</evidence>
<dbReference type="EMBL" id="FNSC01000001">
    <property type="protein sequence ID" value="SED70343.1"/>
    <property type="molecule type" value="Genomic_DNA"/>
</dbReference>
<dbReference type="AlphaFoldDB" id="A0A1H5CUU3"/>
<protein>
    <submittedName>
        <fullName evidence="1">Toxin CptA</fullName>
    </submittedName>
</protein>
<gene>
    <name evidence="1" type="ORF">SAMN05421553_3154</name>
</gene>
<dbReference type="InterPro" id="IPR009883">
    <property type="entry name" value="YgfX"/>
</dbReference>
<keyword evidence="2" id="KW-1185">Reference proteome</keyword>
<reference evidence="2" key="1">
    <citation type="submission" date="2016-10" db="EMBL/GenBank/DDBJ databases">
        <authorList>
            <person name="Varghese N."/>
            <person name="Submissions S."/>
        </authorList>
    </citation>
    <scope>NUCLEOTIDE SEQUENCE [LARGE SCALE GENOMIC DNA]</scope>
    <source>
        <strain evidence="2">DSM 12111</strain>
    </source>
</reference>
<dbReference type="RefSeq" id="WP_090383611.1">
    <property type="nucleotide sequence ID" value="NZ_CP156749.1"/>
</dbReference>
<dbReference type="Pfam" id="PF07254">
    <property type="entry name" value="Cpta_toxin"/>
    <property type="match status" value="1"/>
</dbReference>
<proteinExistence type="predicted"/>
<name>A0A1H5CUU3_PSEAG</name>
<dbReference type="Proteomes" id="UP000242849">
    <property type="component" value="Unassembled WGS sequence"/>
</dbReference>
<dbReference type="STRING" id="53406.SAMN05421553_3154"/>
<evidence type="ECO:0000313" key="2">
    <source>
        <dbReference type="Proteomes" id="UP000242849"/>
    </source>
</evidence>
<sequence>MSSPSDAFECLWQPSRRLLACYALIQGVALLSLALVDIPIWARLLGMGFCSAHAAWVLPRHLLLSAPQAYRALRYTADGWQVHSAAQGWQAIELHPDSLALPQVVLLRFRLAGQRRVRSLCIASDSVARDQHRRLRVRLKFSRHRWAAAE</sequence>
<organism evidence="1 2">
    <name type="scientific">Pseudomonas anguilliseptica</name>
    <dbReference type="NCBI Taxonomy" id="53406"/>
    <lineage>
        <taxon>Bacteria</taxon>
        <taxon>Pseudomonadati</taxon>
        <taxon>Pseudomonadota</taxon>
        <taxon>Gammaproteobacteria</taxon>
        <taxon>Pseudomonadales</taxon>
        <taxon>Pseudomonadaceae</taxon>
        <taxon>Pseudomonas</taxon>
    </lineage>
</organism>